<keyword evidence="1" id="KW-0472">Membrane</keyword>
<evidence type="ECO:0000256" key="1">
    <source>
        <dbReference type="SAM" id="Phobius"/>
    </source>
</evidence>
<keyword evidence="4" id="KW-1185">Reference proteome</keyword>
<comment type="caution">
    <text evidence="2">The sequence shown here is derived from an EMBL/GenBank/DDBJ whole genome shotgun (WGS) entry which is preliminary data.</text>
</comment>
<dbReference type="InterPro" id="IPR004158">
    <property type="entry name" value="DUF247_pln"/>
</dbReference>
<keyword evidence="1" id="KW-1133">Transmembrane helix</keyword>
<dbReference type="EMBL" id="BTGU01002211">
    <property type="protein sequence ID" value="GMN35453.1"/>
    <property type="molecule type" value="Genomic_DNA"/>
</dbReference>
<feature type="transmembrane region" description="Helical" evidence="1">
    <location>
        <begin position="419"/>
        <end position="439"/>
    </location>
</feature>
<name>A0AA88CUJ5_FICCA</name>
<dbReference type="Pfam" id="PF03140">
    <property type="entry name" value="DUF247"/>
    <property type="match status" value="2"/>
</dbReference>
<proteinExistence type="predicted"/>
<evidence type="ECO:0000313" key="2">
    <source>
        <dbReference type="EMBL" id="GMN35453.1"/>
    </source>
</evidence>
<protein>
    <submittedName>
        <fullName evidence="2">Uncharacterized protein</fullName>
    </submittedName>
</protein>
<dbReference type="PANTHER" id="PTHR31549">
    <property type="entry name" value="PROTEIN, PUTATIVE (DUF247)-RELATED-RELATED"/>
    <property type="match status" value="1"/>
</dbReference>
<evidence type="ECO:0000313" key="4">
    <source>
        <dbReference type="Proteomes" id="UP001187192"/>
    </source>
</evidence>
<reference evidence="2" key="1">
    <citation type="submission" date="2023-07" db="EMBL/GenBank/DDBJ databases">
        <title>draft genome sequence of fig (Ficus carica).</title>
        <authorList>
            <person name="Takahashi T."/>
            <person name="Nishimura K."/>
        </authorList>
    </citation>
    <scope>NUCLEOTIDE SEQUENCE</scope>
</reference>
<sequence>MSSKYDHPIGDAKEWQEDIQLADQVTTWKCREVCTSRAQTEVDTFEHIIGVNEGTELLNRTEKAMNTSSRSTEDFIKIQKVPRIILQNEDFREYFKPRELSIGPIHAADPNLFNMELKLKLAAYFIEESGKTRDDFLKEIKTEIKDIKTCFDEEVITSYTDDQLIWLLFLDGCAMLGFVHCFVNRRLNELSISNGQAALIQQDLFLLDNQIPFKVLALLMGIGGSQPIYRRPIDKSQKDFFKFIIASNVINFPRDLKDLKRLFKKIDRDRNPIHVLDLLRDVITADGVCRLNLPTLVVDNSTRRMLLNLVAYEMCFPCSNSSQSPLTDKDPWITSYVNLLDLLIDNEQDVKDLRASDILRNCLSSDDDVAKMINDIGSCCFAPSRDTYACAKKKIQKHYRRKCAIWMTQMCDAYFSSPWTILALLAATLMLVFTGIQALKKE</sequence>
<organism evidence="2 4">
    <name type="scientific">Ficus carica</name>
    <name type="common">Common fig</name>
    <dbReference type="NCBI Taxonomy" id="3494"/>
    <lineage>
        <taxon>Eukaryota</taxon>
        <taxon>Viridiplantae</taxon>
        <taxon>Streptophyta</taxon>
        <taxon>Embryophyta</taxon>
        <taxon>Tracheophyta</taxon>
        <taxon>Spermatophyta</taxon>
        <taxon>Magnoliopsida</taxon>
        <taxon>eudicotyledons</taxon>
        <taxon>Gunneridae</taxon>
        <taxon>Pentapetalae</taxon>
        <taxon>rosids</taxon>
        <taxon>fabids</taxon>
        <taxon>Rosales</taxon>
        <taxon>Moraceae</taxon>
        <taxon>Ficeae</taxon>
        <taxon>Ficus</taxon>
    </lineage>
</organism>
<dbReference type="AlphaFoldDB" id="A0AA88CUJ5"/>
<dbReference type="EMBL" id="BTGU01002212">
    <property type="protein sequence ID" value="GMN35460.1"/>
    <property type="molecule type" value="Genomic_DNA"/>
</dbReference>
<dbReference type="PANTHER" id="PTHR31549:SF191">
    <property type="entry name" value="DUF247 DOMAIN PROTEIN"/>
    <property type="match status" value="1"/>
</dbReference>
<gene>
    <name evidence="2" type="ORF">TIFTF001_042227</name>
    <name evidence="3" type="ORF">TIFTF001_042229</name>
</gene>
<dbReference type="Proteomes" id="UP001187192">
    <property type="component" value="Unassembled WGS sequence"/>
</dbReference>
<accession>A0AA88CUJ5</accession>
<evidence type="ECO:0000313" key="3">
    <source>
        <dbReference type="EMBL" id="GMN35460.1"/>
    </source>
</evidence>
<keyword evidence="1" id="KW-0812">Transmembrane</keyword>